<reference evidence="1 2" key="1">
    <citation type="journal article" date="2018" name="Evol. Lett.">
        <title>Horizontal gene cluster transfer increased hallucinogenic mushroom diversity.</title>
        <authorList>
            <person name="Reynolds H.T."/>
            <person name="Vijayakumar V."/>
            <person name="Gluck-Thaler E."/>
            <person name="Korotkin H.B."/>
            <person name="Matheny P.B."/>
            <person name="Slot J.C."/>
        </authorList>
    </citation>
    <scope>NUCLEOTIDE SEQUENCE [LARGE SCALE GENOMIC DNA]</scope>
    <source>
        <strain evidence="1 2">SRW20</strain>
    </source>
</reference>
<protein>
    <submittedName>
        <fullName evidence="1">Uncharacterized protein</fullName>
    </submittedName>
</protein>
<organism evidence="1 2">
    <name type="scientific">Gymnopilus dilepis</name>
    <dbReference type="NCBI Taxonomy" id="231916"/>
    <lineage>
        <taxon>Eukaryota</taxon>
        <taxon>Fungi</taxon>
        <taxon>Dikarya</taxon>
        <taxon>Basidiomycota</taxon>
        <taxon>Agaricomycotina</taxon>
        <taxon>Agaricomycetes</taxon>
        <taxon>Agaricomycetidae</taxon>
        <taxon>Agaricales</taxon>
        <taxon>Agaricineae</taxon>
        <taxon>Hymenogastraceae</taxon>
        <taxon>Gymnopilus</taxon>
    </lineage>
</organism>
<sequence length="122" mass="13740">MVKTYMCYLLQSSVRSDMDTVTAAPTSLFIIQTQRIWHMLSPTRVFLALGLLVKLLDMLARSSGCHSGPQHHAASLLYSIRYHRGLKTPFPVVSQPLCCKNISFGWLICRCAFDSFLNLCLS</sequence>
<accession>A0A409Y3K7</accession>
<name>A0A409Y3K7_9AGAR</name>
<gene>
    <name evidence="1" type="ORF">CVT26_002353</name>
</gene>
<evidence type="ECO:0000313" key="1">
    <source>
        <dbReference type="EMBL" id="PPQ97568.1"/>
    </source>
</evidence>
<keyword evidence="2" id="KW-1185">Reference proteome</keyword>
<proteinExistence type="predicted"/>
<comment type="caution">
    <text evidence="1">The sequence shown here is derived from an EMBL/GenBank/DDBJ whole genome shotgun (WGS) entry which is preliminary data.</text>
</comment>
<dbReference type="InParanoid" id="A0A409Y3K7"/>
<dbReference type="Proteomes" id="UP000284706">
    <property type="component" value="Unassembled WGS sequence"/>
</dbReference>
<dbReference type="EMBL" id="NHYE01001226">
    <property type="protein sequence ID" value="PPQ97568.1"/>
    <property type="molecule type" value="Genomic_DNA"/>
</dbReference>
<dbReference type="AlphaFoldDB" id="A0A409Y3K7"/>
<evidence type="ECO:0000313" key="2">
    <source>
        <dbReference type="Proteomes" id="UP000284706"/>
    </source>
</evidence>